<name>A0A8B7N4A4_HYAAZ</name>
<feature type="compositionally biased region" description="Polar residues" evidence="1">
    <location>
        <begin position="675"/>
        <end position="684"/>
    </location>
</feature>
<keyword evidence="2" id="KW-1185">Reference proteome</keyword>
<feature type="compositionally biased region" description="Polar residues" evidence="1">
    <location>
        <begin position="620"/>
        <end position="633"/>
    </location>
</feature>
<feature type="region of interest" description="Disordered" evidence="1">
    <location>
        <begin position="882"/>
        <end position="906"/>
    </location>
</feature>
<feature type="compositionally biased region" description="Low complexity" evidence="1">
    <location>
        <begin position="1763"/>
        <end position="1783"/>
    </location>
</feature>
<feature type="compositionally biased region" description="Basic and acidic residues" evidence="1">
    <location>
        <begin position="1980"/>
        <end position="1996"/>
    </location>
</feature>
<dbReference type="GeneID" id="108665914"/>
<protein>
    <submittedName>
        <fullName evidence="3">Uncharacterized protein LOC108665914</fullName>
    </submittedName>
</protein>
<feature type="region of interest" description="Disordered" evidence="1">
    <location>
        <begin position="1358"/>
        <end position="1387"/>
    </location>
</feature>
<feature type="region of interest" description="Disordered" evidence="1">
    <location>
        <begin position="1671"/>
        <end position="1827"/>
    </location>
</feature>
<dbReference type="InterPro" id="IPR006594">
    <property type="entry name" value="LisH"/>
</dbReference>
<feature type="region of interest" description="Disordered" evidence="1">
    <location>
        <begin position="2161"/>
        <end position="2243"/>
    </location>
</feature>
<feature type="compositionally biased region" description="Polar residues" evidence="1">
    <location>
        <begin position="1558"/>
        <end position="1583"/>
    </location>
</feature>
<evidence type="ECO:0000313" key="2">
    <source>
        <dbReference type="Proteomes" id="UP000694843"/>
    </source>
</evidence>
<feature type="region of interest" description="Disordered" evidence="1">
    <location>
        <begin position="587"/>
        <end position="750"/>
    </location>
</feature>
<feature type="region of interest" description="Disordered" evidence="1">
    <location>
        <begin position="1246"/>
        <end position="1279"/>
    </location>
</feature>
<sequence>MATDSTNYNDEDIDYLLPSELARLVLGYLERRGCTEAAKKMLEELPELSEVANLRKKNRRVLGRVWQLTLTEALLDYSYSRELVRRISSQNSHMLGHLLDSNLLSEQLRFLLSAITESKKMSQLCAEQKKRMRPSIISESSANAKKAMIRDPSPSPLFSESETLSLQKAAEPVEDVASLPESQPAAAETCSTERSSPKRKGYHARRRPTESDRASILKEYQEQLTESILSNTAFHEHFAAAINKTLAQQGAAASGETNTHVVANEMASHAEAQNCQDLPPDFPSNIAETVSKMIMDDPSYQDMLFFGARPSGDIISSGTNLCAGDQNSSVASAGGTGRPLSTPEPQFSYAQLTEDERRRDQEIHDILNGTSTGTEHYVAMDTHDGQCAEQTVVPAAQPCSPHGLQGSLPGSSVIPECSLYSTNCDTAYQASMPQATNAPLANVQQTTFQQSDIQQTTQNQTNLQQTNSSFSCSQQLGTQESNIQKDGQQLEGYEAQGETPAVEPPPKVFSIISDSIPMLDNTGKYSQKPAVSEPRITPPGMVAVLEIPPMVKEAPVTLAPKPIDCSIITHPMTVTLPNLVSISVGSRTVKLSSRQRKNKAASETSNAMPVKSSASASSSNEKLPQSTADNQSSSKERASRACASKKKTVPVIESTGVSHPEVLDNTAKEAHSGVKATSGTCLSESQDENVGDGASNAMENVLDKSSAVSLRASKRLERKNQKEGSAPRTISDKNPASSPSKISVDSRPKPVEIVNSIEPRQLRSRAVKHPLLDAAAQPAKNSASALKLPTENVQETAMNRGCQSTPSYKRRRSHVRALDFCTPNKSPVAIMDVLPCHMQRSLFGSPSPDKNSFKMSKLSRELSPTREKTALKNLSAIAEETSVLVSESVSDSPSPRGSKKRRRLDTYEEEGKLNVSADGEKILSMPRLSFSPTSSLGLNNFDSTSSTHHETNAMGADTSCCSPNSDVLPSLMSDALKTPFKISEVSLEAPTPIHQSIPSTSKKLSGVGYDLNTPLPKTFPPFSPCPKVSSGKKDTTVKQTNQEKGANHVPSRTDVCKDGDSALTKNDAKELGRNRAHEELNDNQDQPEDLPVMSPTTMGLFLERELQKSIEKKSWLGVDEQKTNLSLEDSINCSPGRLHDLPSEAHVAFDAISKQASADHNTMQPASSVLESLNTPLKAQSTSMEIMLSLPECKEAIIGQNGSNIDVVDDGLSSRAAPTPSIRPESSLIDLVSRIEHGDFSAAETILQKENHELKSRKSKRNKNKRSDGKSKHEPCSSAILDDVVELQQNERAPKTEYVRASRPEGTACDSRENVLTDLIREEVSNEQHASQCGLVSDKLEISKLGMLAPEAGLLEKPVLSKNPSNPCNPSDRATSGSMFDISESSSSPEVPCKKMCTVALNAVSADSHVLKNSSPKQSSCRGSLEENLHLGKTHRSSKLDNGTSTNEGAHSKMRGKSKVALRTANDQVGTSLDFTTKDGIRVFAAQDKTPNGCSERRGSKKAASKVEYLEKTKRNLSSINASPPTSCNDSLTKSEPALPNIQLAACPESILDELPSISQRGESNVEPRNSIETQTKSYSRTIPPQPAHLGSSDKELPRTPHHSSKHEHRGPPMTPAVKRLIHTLFDSPKKSPCLHSSSASSHAELAPASPDVWEKWTTVLSSGDADGFIVGGDSAQGSQSKKCHQDQLKDSAASTSSCPPQETGARRNSNASKPFSDCQKSQQTSNDPLSSVDRVPETSSLRSCKKNKLVGRGNDGSSSTRPLQSPSTQPLQSPSTQPLQSPSTPPVVKKLQHTLLGNSSPLVLAPPPNSRTVGYSSGRAERNCNDDDLSDSYVELDSKLAMLDGGYCLSSPDRHAGPGNPVADDVDAPELLCQEKIAGSAQNSINQWLRSIVTAQGDGSSKTTNKQRMASFKPLPATPEKEMRKICRSMIRDDQGAMVAVPSFQLDRDCGLGNTSNYSQAQNQFVQSTSLEPSNDNESSLRPDANKSNEARTEVGRNSCEELSDDQQIQIRLKLSEFFHVLELNLDGPNSHFSPQTTSVEHISCTQTEKAAKPAIETNIRSGNEPPAVLKQMVPTHVIPESAKLSSNGNYRSGGSRDDAVSFSNALTCHSEKRRTFDGHRHTAPADRGLLGYPVFRVVKSGEGQREDKSPENLQHETTYLNQNTQSHPSSRDVPLPRTSHSPRSRASSSRLVAQRAVDSGGGSVRSADTPSPSSLHIVDSPQWSELSSPDLTKPGASNLPRGQVQELQPQNFNYSSRHNPSLVEVPSCSVP</sequence>
<dbReference type="KEGG" id="hazt:108665914"/>
<feature type="compositionally biased region" description="Low complexity" evidence="1">
    <location>
        <begin position="2179"/>
        <end position="2192"/>
    </location>
</feature>
<dbReference type="OrthoDB" id="6287635at2759"/>
<dbReference type="RefSeq" id="XP_018008203.1">
    <property type="nucleotide sequence ID" value="XM_018152714.2"/>
</dbReference>
<feature type="compositionally biased region" description="Polar residues" evidence="1">
    <location>
        <begin position="2223"/>
        <end position="2232"/>
    </location>
</feature>
<reference evidence="3" key="1">
    <citation type="submission" date="2025-08" db="UniProtKB">
        <authorList>
            <consortium name="RefSeq"/>
        </authorList>
    </citation>
    <scope>IDENTIFICATION</scope>
    <source>
        <tissue evidence="3">Whole organism</tissue>
    </source>
</reference>
<feature type="region of interest" description="Disordered" evidence="1">
    <location>
        <begin position="1431"/>
        <end position="1459"/>
    </location>
</feature>
<feature type="compositionally biased region" description="Polar residues" evidence="1">
    <location>
        <begin position="1362"/>
        <end position="1387"/>
    </location>
</feature>
<feature type="compositionally biased region" description="Polar residues" evidence="1">
    <location>
        <begin position="1968"/>
        <end position="1979"/>
    </location>
</feature>
<feature type="compositionally biased region" description="Low complexity" evidence="1">
    <location>
        <begin position="882"/>
        <end position="896"/>
    </location>
</feature>
<feature type="region of interest" description="Disordered" evidence="1">
    <location>
        <begin position="127"/>
        <end position="215"/>
    </location>
</feature>
<dbReference type="PROSITE" id="PS50896">
    <property type="entry name" value="LISH"/>
    <property type="match status" value="1"/>
</dbReference>
<feature type="compositionally biased region" description="Polar residues" evidence="1">
    <location>
        <begin position="2161"/>
        <end position="2170"/>
    </location>
</feature>
<evidence type="ECO:0000256" key="1">
    <source>
        <dbReference type="SAM" id="MobiDB-lite"/>
    </source>
</evidence>
<feature type="compositionally biased region" description="Polar residues" evidence="1">
    <location>
        <begin position="732"/>
        <end position="743"/>
    </location>
</feature>
<feature type="region of interest" description="Disordered" evidence="1">
    <location>
        <begin position="1558"/>
        <end position="1615"/>
    </location>
</feature>
<evidence type="ECO:0000313" key="3">
    <source>
        <dbReference type="RefSeq" id="XP_018008203.1"/>
    </source>
</evidence>
<feature type="compositionally biased region" description="Basic and acidic residues" evidence="1">
    <location>
        <begin position="1265"/>
        <end position="1275"/>
    </location>
</feature>
<feature type="compositionally biased region" description="Polar residues" evidence="1">
    <location>
        <begin position="470"/>
        <end position="485"/>
    </location>
</feature>
<proteinExistence type="predicted"/>
<feature type="compositionally biased region" description="Polar residues" evidence="1">
    <location>
        <begin position="156"/>
        <end position="166"/>
    </location>
</feature>
<feature type="compositionally biased region" description="Basic and acidic residues" evidence="1">
    <location>
        <begin position="1247"/>
        <end position="1256"/>
    </location>
</feature>
<feature type="compositionally biased region" description="Basic residues" evidence="1">
    <location>
        <begin position="197"/>
        <end position="206"/>
    </location>
</feature>
<feature type="region of interest" description="Disordered" evidence="1">
    <location>
        <begin position="1018"/>
        <end position="1091"/>
    </location>
</feature>
<feature type="region of interest" description="Disordered" evidence="1">
    <location>
        <begin position="2254"/>
        <end position="2273"/>
    </location>
</feature>
<feature type="compositionally biased region" description="Basic and acidic residues" evidence="1">
    <location>
        <begin position="1054"/>
        <end position="1080"/>
    </location>
</feature>
<feature type="region of interest" description="Disordered" evidence="1">
    <location>
        <begin position="1968"/>
        <end position="2004"/>
    </location>
</feature>
<feature type="region of interest" description="Disordered" evidence="1">
    <location>
        <begin position="326"/>
        <end position="345"/>
    </location>
</feature>
<feature type="compositionally biased region" description="Polar residues" evidence="1">
    <location>
        <begin position="1440"/>
        <end position="1449"/>
    </location>
</feature>
<feature type="region of interest" description="Disordered" evidence="1">
    <location>
        <begin position="1629"/>
        <end position="1649"/>
    </location>
</feature>
<feature type="compositionally biased region" description="Basic residues" evidence="1">
    <location>
        <begin position="1600"/>
        <end position="1609"/>
    </location>
</feature>
<organism evidence="2 3">
    <name type="scientific">Hyalella azteca</name>
    <name type="common">Amphipod</name>
    <dbReference type="NCBI Taxonomy" id="294128"/>
    <lineage>
        <taxon>Eukaryota</taxon>
        <taxon>Metazoa</taxon>
        <taxon>Ecdysozoa</taxon>
        <taxon>Arthropoda</taxon>
        <taxon>Crustacea</taxon>
        <taxon>Multicrustacea</taxon>
        <taxon>Malacostraca</taxon>
        <taxon>Eumalacostraca</taxon>
        <taxon>Peracarida</taxon>
        <taxon>Amphipoda</taxon>
        <taxon>Senticaudata</taxon>
        <taxon>Talitrida</taxon>
        <taxon>Talitroidea</taxon>
        <taxon>Hyalellidae</taxon>
        <taxon>Hyalella</taxon>
    </lineage>
</organism>
<feature type="compositionally biased region" description="Low complexity" evidence="1">
    <location>
        <begin position="1632"/>
        <end position="1649"/>
    </location>
</feature>
<dbReference type="Proteomes" id="UP000694843">
    <property type="component" value="Unplaced"/>
</dbReference>
<feature type="compositionally biased region" description="Polar residues" evidence="1">
    <location>
        <begin position="1693"/>
        <end position="1730"/>
    </location>
</feature>
<accession>A0A8B7N4A4</accession>
<feature type="region of interest" description="Disordered" evidence="1">
    <location>
        <begin position="466"/>
        <end position="485"/>
    </location>
</feature>
<gene>
    <name evidence="3" type="primary">LOC108665914</name>
</gene>